<feature type="region of interest" description="Disordered" evidence="1">
    <location>
        <begin position="1"/>
        <end position="124"/>
    </location>
</feature>
<evidence type="ECO:0000313" key="2">
    <source>
        <dbReference type="EMBL" id="KAK3238359.1"/>
    </source>
</evidence>
<organism evidence="2 3">
    <name type="scientific">Cymbomonas tetramitiformis</name>
    <dbReference type="NCBI Taxonomy" id="36881"/>
    <lineage>
        <taxon>Eukaryota</taxon>
        <taxon>Viridiplantae</taxon>
        <taxon>Chlorophyta</taxon>
        <taxon>Pyramimonadophyceae</taxon>
        <taxon>Pyramimonadales</taxon>
        <taxon>Pyramimonadaceae</taxon>
        <taxon>Cymbomonas</taxon>
    </lineage>
</organism>
<evidence type="ECO:0000256" key="1">
    <source>
        <dbReference type="SAM" id="MobiDB-lite"/>
    </source>
</evidence>
<protein>
    <submittedName>
        <fullName evidence="2">Uncharacterized protein</fullName>
    </submittedName>
</protein>
<gene>
    <name evidence="2" type="ORF">CYMTET_51622</name>
</gene>
<sequence length="266" mass="27598">MLRDPTSLAHQPGAGEHALGSDSLAAGTGGGLDSFQPHQPSVPQTSDITEGLEVHHAHSSEGGDHAGQGAGTSAAPPAAATEGTPAAQEEGGESDCSTTSSTRTQSARRRQGRRKLHAGRRAEGALLRSEPSVVYGGALAGRAVAEDAEDVQRRRGEVAEIVEAAIAADRERMSEGDRQLHADARLVREGQAAAYKAELMVLSGRLKEAETELSVLRPQLTAAPQSHAGDARIGDRGWIRPRSSGTCRYRDATSGGAGCGMAQCAR</sequence>
<feature type="compositionally biased region" description="Low complexity" evidence="1">
    <location>
        <begin position="71"/>
        <end position="89"/>
    </location>
</feature>
<comment type="caution">
    <text evidence="2">The sequence shown here is derived from an EMBL/GenBank/DDBJ whole genome shotgun (WGS) entry which is preliminary data.</text>
</comment>
<feature type="compositionally biased region" description="Basic and acidic residues" evidence="1">
    <location>
        <begin position="52"/>
        <end position="64"/>
    </location>
</feature>
<accession>A0AAE0ES56</accession>
<keyword evidence="3" id="KW-1185">Reference proteome</keyword>
<name>A0AAE0ES56_9CHLO</name>
<evidence type="ECO:0000313" key="3">
    <source>
        <dbReference type="Proteomes" id="UP001190700"/>
    </source>
</evidence>
<dbReference type="EMBL" id="LGRX02034242">
    <property type="protein sequence ID" value="KAK3238359.1"/>
    <property type="molecule type" value="Genomic_DNA"/>
</dbReference>
<feature type="compositionally biased region" description="Basic residues" evidence="1">
    <location>
        <begin position="106"/>
        <end position="119"/>
    </location>
</feature>
<proteinExistence type="predicted"/>
<reference evidence="2 3" key="1">
    <citation type="journal article" date="2015" name="Genome Biol. Evol.">
        <title>Comparative Genomics of a Bacterivorous Green Alga Reveals Evolutionary Causalities and Consequences of Phago-Mixotrophic Mode of Nutrition.</title>
        <authorList>
            <person name="Burns J.A."/>
            <person name="Paasch A."/>
            <person name="Narechania A."/>
            <person name="Kim E."/>
        </authorList>
    </citation>
    <scope>NUCLEOTIDE SEQUENCE [LARGE SCALE GENOMIC DNA]</scope>
    <source>
        <strain evidence="2 3">PLY_AMNH</strain>
    </source>
</reference>
<dbReference type="Proteomes" id="UP001190700">
    <property type="component" value="Unassembled WGS sequence"/>
</dbReference>
<dbReference type="AlphaFoldDB" id="A0AAE0ES56"/>
<feature type="compositionally biased region" description="Polar residues" evidence="1">
    <location>
        <begin position="36"/>
        <end position="48"/>
    </location>
</feature>